<keyword evidence="2" id="KW-1185">Reference proteome</keyword>
<dbReference type="KEGG" id="sbj:CF168_02545"/>
<protein>
    <submittedName>
        <fullName evidence="1">Uncharacterized protein</fullName>
    </submittedName>
</protein>
<evidence type="ECO:0000313" key="2">
    <source>
        <dbReference type="Proteomes" id="UP000198367"/>
    </source>
</evidence>
<reference evidence="1 2" key="1">
    <citation type="submission" date="2017-07" db="EMBL/GenBank/DDBJ databases">
        <title>Phenotypical and genomic characterization of a clinical isolate of Shewanella bicestrii sp. nov. producing an extended-spectrum beta-lactamase and a new oxacillinase variant.</title>
        <authorList>
            <person name="Jousset A.B."/>
            <person name="Bonnin R.A."/>
            <person name="Girlich D."/>
            <person name="Dabos L."/>
            <person name="Potron A."/>
            <person name="Dortet L."/>
            <person name="Glaser P."/>
            <person name="Naas T."/>
        </authorList>
    </citation>
    <scope>NUCLEOTIDE SEQUENCE [LARGE SCALE GENOMIC DNA]</scope>
    <source>
        <strain evidence="1 2">JAB-1</strain>
    </source>
</reference>
<sequence length="60" mass="7298">MKNPTVKNHSQYKFATLVKPVSCIFPLYYTLQRRLKNHRLMINHQSRNPIQQNQIENRFN</sequence>
<dbReference type="EMBL" id="CP022358">
    <property type="protein sequence ID" value="ASK67823.1"/>
    <property type="molecule type" value="Genomic_DNA"/>
</dbReference>
<proteinExistence type="predicted"/>
<evidence type="ECO:0000313" key="1">
    <source>
        <dbReference type="EMBL" id="ASK67823.1"/>
    </source>
</evidence>
<dbReference type="AlphaFoldDB" id="A0A220UJF0"/>
<gene>
    <name evidence="1" type="ORF">CF168_02545</name>
</gene>
<name>A0A220UJF0_9GAMM</name>
<accession>A0A220UJF0</accession>
<dbReference type="Proteomes" id="UP000198367">
    <property type="component" value="Chromosome"/>
</dbReference>
<organism evidence="1 2">
    <name type="scientific">Shewanella bicestrii</name>
    <dbReference type="NCBI Taxonomy" id="2018305"/>
    <lineage>
        <taxon>Bacteria</taxon>
        <taxon>Pseudomonadati</taxon>
        <taxon>Pseudomonadota</taxon>
        <taxon>Gammaproteobacteria</taxon>
        <taxon>Alteromonadales</taxon>
        <taxon>Shewanellaceae</taxon>
        <taxon>Shewanella</taxon>
    </lineage>
</organism>